<dbReference type="Proteomes" id="UP000305654">
    <property type="component" value="Unassembled WGS sequence"/>
</dbReference>
<name>A0A5R9J354_9PROT</name>
<comment type="caution">
    <text evidence="1">The sequence shown here is derived from an EMBL/GenBank/DDBJ whole genome shotgun (WGS) entry which is preliminary data.</text>
</comment>
<sequence>MAEIPEPIFAPDGDDVLELITAMQTVMREMEEGNIQASVAHRALCRKAYEPFRALLDDDGMDYMSFGDALHIRREADMQIIMEERWQWHLAGNSLGYKSSARTLEDGTAEICMGDFRYQKAPDSFVWAAVLPQRKATGDGL</sequence>
<evidence type="ECO:0000313" key="2">
    <source>
        <dbReference type="Proteomes" id="UP000305654"/>
    </source>
</evidence>
<dbReference type="AlphaFoldDB" id="A0A5R9J354"/>
<reference evidence="1 2" key="1">
    <citation type="submission" date="2019-05" db="EMBL/GenBank/DDBJ databases">
        <authorList>
            <person name="Pankratov T."/>
            <person name="Grouzdev D."/>
        </authorList>
    </citation>
    <scope>NUCLEOTIDE SEQUENCE [LARGE SCALE GENOMIC DNA]</scope>
    <source>
        <strain evidence="1 2">KEBCLARHB70R</strain>
    </source>
</reference>
<accession>A0A5R9J354</accession>
<proteinExistence type="predicted"/>
<dbReference type="EMBL" id="VCDI01000007">
    <property type="protein sequence ID" value="TLU71273.1"/>
    <property type="molecule type" value="Genomic_DNA"/>
</dbReference>
<keyword evidence="2" id="KW-1185">Reference proteome</keyword>
<dbReference type="RefSeq" id="WP_138327310.1">
    <property type="nucleotide sequence ID" value="NZ_VCDI01000007.1"/>
</dbReference>
<protein>
    <submittedName>
        <fullName evidence="1">Uncharacterized protein</fullName>
    </submittedName>
</protein>
<evidence type="ECO:0000313" key="1">
    <source>
        <dbReference type="EMBL" id="TLU71273.1"/>
    </source>
</evidence>
<gene>
    <name evidence="1" type="ORF">FE263_17370</name>
</gene>
<organism evidence="1 2">
    <name type="scientific">Lichenicoccus roseus</name>
    <dbReference type="NCBI Taxonomy" id="2683649"/>
    <lineage>
        <taxon>Bacteria</taxon>
        <taxon>Pseudomonadati</taxon>
        <taxon>Pseudomonadota</taxon>
        <taxon>Alphaproteobacteria</taxon>
        <taxon>Acetobacterales</taxon>
        <taxon>Acetobacteraceae</taxon>
        <taxon>Lichenicoccus</taxon>
    </lineage>
</organism>